<name>A0A6H9WMA1_9MICO</name>
<protein>
    <submittedName>
        <fullName evidence="2">Uncharacterized protein</fullName>
    </submittedName>
</protein>
<dbReference type="AlphaFoldDB" id="A0A6H9WMA1"/>
<organism evidence="2 3">
    <name type="scientific">Pseudoclavibacter endophyticus</name>
    <dbReference type="NCBI Taxonomy" id="1778590"/>
    <lineage>
        <taxon>Bacteria</taxon>
        <taxon>Bacillati</taxon>
        <taxon>Actinomycetota</taxon>
        <taxon>Actinomycetes</taxon>
        <taxon>Micrococcales</taxon>
        <taxon>Microbacteriaceae</taxon>
        <taxon>Pseudoclavibacter</taxon>
    </lineage>
</organism>
<evidence type="ECO:0000313" key="3">
    <source>
        <dbReference type="Proteomes" id="UP000431744"/>
    </source>
</evidence>
<keyword evidence="3" id="KW-1185">Reference proteome</keyword>
<comment type="caution">
    <text evidence="2">The sequence shown here is derived from an EMBL/GenBank/DDBJ whole genome shotgun (WGS) entry which is preliminary data.</text>
</comment>
<accession>A0A6H9WMA1</accession>
<dbReference type="OrthoDB" id="5125808at2"/>
<sequence>MAEAGIEGGRDAAGAVRRLVAAIVARGGHATSLTRRGDGSISAAALAASRGPLRPGEAVTLLAPVAETLAIAHALGVAHGAVSLEAIVVDPSGKPMLGGWQHVVRLARPSRRAPRRLLRRRAPLDARSSDTHALAAALREVLGTGAAHDHSFATGTEVERVTAAAIPSTGEAPTARRATESSSPAQAFAEALYAWSVPEPLDLIGGAGGSGSAGHRYEPSASAGLASAGERWSQRGVLGALRRRPLLGAVAAVCAAALAAVVLVDGAHDASPEAPGAHPGARSASDEARGDGAVADEAAAGGGGGHSATPIEGTTEIDDPLAAATALLDARNSCALSRDETCLMALYAGDAPGLEVDLAIIDHPAPPISAHTRGCAVADRNGNVALIVCAEPSGAPQTSPTEAGMPPESGTTATIVWAGTCWLLRELETR</sequence>
<dbReference type="Proteomes" id="UP000431744">
    <property type="component" value="Unassembled WGS sequence"/>
</dbReference>
<dbReference type="EMBL" id="WBJY01000001">
    <property type="protein sequence ID" value="KAB1650016.1"/>
    <property type="molecule type" value="Genomic_DNA"/>
</dbReference>
<evidence type="ECO:0000313" key="2">
    <source>
        <dbReference type="EMBL" id="KAB1650016.1"/>
    </source>
</evidence>
<feature type="region of interest" description="Disordered" evidence="1">
    <location>
        <begin position="270"/>
        <end position="314"/>
    </location>
</feature>
<gene>
    <name evidence="2" type="ORF">F8O04_07315</name>
</gene>
<proteinExistence type="predicted"/>
<dbReference type="RefSeq" id="WP_158028600.1">
    <property type="nucleotide sequence ID" value="NZ_BMHG01000001.1"/>
</dbReference>
<evidence type="ECO:0000256" key="1">
    <source>
        <dbReference type="SAM" id="MobiDB-lite"/>
    </source>
</evidence>
<reference evidence="2 3" key="1">
    <citation type="submission" date="2019-09" db="EMBL/GenBank/DDBJ databases">
        <title>Phylogeny of genus Pseudoclavibacter and closely related genus.</title>
        <authorList>
            <person name="Li Y."/>
        </authorList>
    </citation>
    <scope>NUCLEOTIDE SEQUENCE [LARGE SCALE GENOMIC DNA]</scope>
    <source>
        <strain evidence="2 3">EGI 60007</strain>
    </source>
</reference>
<dbReference type="Gene3D" id="1.10.510.10">
    <property type="entry name" value="Transferase(Phosphotransferase) domain 1"/>
    <property type="match status" value="1"/>
</dbReference>